<feature type="compositionally biased region" description="Basic and acidic residues" evidence="29">
    <location>
        <begin position="844"/>
        <end position="880"/>
    </location>
</feature>
<keyword evidence="10" id="KW-0653">Protein transport</keyword>
<dbReference type="SUPFAM" id="SSF111331">
    <property type="entry name" value="NAD kinase/diacylglycerol kinase-like"/>
    <property type="match status" value="1"/>
</dbReference>
<feature type="transmembrane region" description="Helical" evidence="30">
    <location>
        <begin position="758"/>
        <end position="790"/>
    </location>
</feature>
<dbReference type="EC" id="2.7.1.138" evidence="21"/>
<dbReference type="InterPro" id="IPR017438">
    <property type="entry name" value="ATP-NAD_kinase_N"/>
</dbReference>
<comment type="catalytic activity">
    <reaction evidence="25">
        <text>a 2-acylglycerol + ATP = a 2-acyl-sn-glycerol 3-phosphate + ADP + H(+)</text>
        <dbReference type="Rhea" id="RHEA:39847"/>
        <dbReference type="ChEBI" id="CHEBI:15378"/>
        <dbReference type="ChEBI" id="CHEBI:17389"/>
        <dbReference type="ChEBI" id="CHEBI:30616"/>
        <dbReference type="ChEBI" id="CHEBI:64982"/>
        <dbReference type="ChEBI" id="CHEBI:456216"/>
    </reaction>
    <physiologicalReaction direction="left-to-right" evidence="25">
        <dbReference type="Rhea" id="RHEA:39848"/>
    </physiologicalReaction>
</comment>
<dbReference type="Gene3D" id="3.40.50.10330">
    <property type="entry name" value="Probable inorganic polyphosphate/atp-NAD kinase, domain 1"/>
    <property type="match status" value="1"/>
</dbReference>
<keyword evidence="33" id="KW-1185">Reference proteome</keyword>
<dbReference type="PANTHER" id="PTHR12443">
    <property type="entry name" value="TRANSLOCATION PROTEIN SEC62"/>
    <property type="match status" value="1"/>
</dbReference>
<evidence type="ECO:0000256" key="8">
    <source>
        <dbReference type="ARBA" id="ARBA00022792"/>
    </source>
</evidence>
<evidence type="ECO:0000256" key="25">
    <source>
        <dbReference type="ARBA" id="ARBA00044480"/>
    </source>
</evidence>
<dbReference type="GO" id="GO:0005743">
    <property type="term" value="C:mitochondrial inner membrane"/>
    <property type="evidence" value="ECO:0007669"/>
    <property type="project" value="UniProtKB-SubCell"/>
</dbReference>
<dbReference type="Pfam" id="PF00781">
    <property type="entry name" value="DAGK_cat"/>
    <property type="match status" value="1"/>
</dbReference>
<dbReference type="PANTHER" id="PTHR12443:SF9">
    <property type="entry name" value="TRANSLOCATION PROTEIN SEC62"/>
    <property type="match status" value="1"/>
</dbReference>
<dbReference type="GO" id="GO:0031204">
    <property type="term" value="P:post-translational protein targeting to membrane, translocation"/>
    <property type="evidence" value="ECO:0007669"/>
    <property type="project" value="TreeGrafter"/>
</dbReference>
<keyword evidence="32" id="KW-0418">Kinase</keyword>
<keyword evidence="13" id="KW-0496">Mitochondrion</keyword>
<evidence type="ECO:0000256" key="6">
    <source>
        <dbReference type="ARBA" id="ARBA00022448"/>
    </source>
</evidence>
<evidence type="ECO:0000256" key="24">
    <source>
        <dbReference type="ARBA" id="ARBA00030553"/>
    </source>
</evidence>
<evidence type="ECO:0000256" key="10">
    <source>
        <dbReference type="ARBA" id="ARBA00022927"/>
    </source>
</evidence>
<comment type="catalytic activity">
    <reaction evidence="17">
        <text>a 1-acyl-sn-glycerol + ATP = a 1-acyl-sn-glycero-3-phosphate + ADP + H(+)</text>
        <dbReference type="Rhea" id="RHEA:33747"/>
        <dbReference type="ChEBI" id="CHEBI:15378"/>
        <dbReference type="ChEBI" id="CHEBI:30616"/>
        <dbReference type="ChEBI" id="CHEBI:57970"/>
        <dbReference type="ChEBI" id="CHEBI:64683"/>
        <dbReference type="ChEBI" id="CHEBI:456216"/>
    </reaction>
    <physiologicalReaction direction="left-to-right" evidence="17">
        <dbReference type="Rhea" id="RHEA:33748"/>
    </physiologicalReaction>
</comment>
<dbReference type="GO" id="GO:0047620">
    <property type="term" value="F:acylglycerol kinase activity"/>
    <property type="evidence" value="ECO:0007669"/>
    <property type="project" value="UniProtKB-EC"/>
</dbReference>
<reference evidence="32" key="1">
    <citation type="submission" date="2020-08" db="EMBL/GenBank/DDBJ databases">
        <title>Multicomponent nature underlies the extraordinary mechanical properties of spider dragline silk.</title>
        <authorList>
            <person name="Kono N."/>
            <person name="Nakamura H."/>
            <person name="Mori M."/>
            <person name="Yoshida Y."/>
            <person name="Ohtoshi R."/>
            <person name="Malay A.D."/>
            <person name="Moran D.A.P."/>
            <person name="Tomita M."/>
            <person name="Numata K."/>
            <person name="Arakawa K."/>
        </authorList>
    </citation>
    <scope>NUCLEOTIDE SEQUENCE</scope>
</reference>
<dbReference type="PROSITE" id="PS50146">
    <property type="entry name" value="DAGK"/>
    <property type="match status" value="1"/>
</dbReference>
<comment type="catalytic activity">
    <reaction evidence="19">
        <text>1-hexadecanoyl-sn-glycerol + ATP = 1-hexadecanoyl-sn-glycero-3-phosphate + ADP + H(+)</text>
        <dbReference type="Rhea" id="RHEA:43308"/>
        <dbReference type="ChEBI" id="CHEBI:15378"/>
        <dbReference type="ChEBI" id="CHEBI:30616"/>
        <dbReference type="ChEBI" id="CHEBI:57518"/>
        <dbReference type="ChEBI" id="CHEBI:75542"/>
        <dbReference type="ChEBI" id="CHEBI:456216"/>
    </reaction>
    <physiologicalReaction direction="left-to-right" evidence="19">
        <dbReference type="Rhea" id="RHEA:43309"/>
    </physiologicalReaction>
</comment>
<dbReference type="GO" id="GO:0005789">
    <property type="term" value="C:endoplasmic reticulum membrane"/>
    <property type="evidence" value="ECO:0007669"/>
    <property type="project" value="UniProtKB-SubCell"/>
</dbReference>
<evidence type="ECO:0000256" key="14">
    <source>
        <dbReference type="ARBA" id="ARBA00023136"/>
    </source>
</evidence>
<evidence type="ECO:0000259" key="31">
    <source>
        <dbReference type="PROSITE" id="PS50146"/>
    </source>
</evidence>
<dbReference type="Pfam" id="PF19712">
    <property type="entry name" value="AGK_C"/>
    <property type="match status" value="1"/>
</dbReference>
<evidence type="ECO:0000256" key="17">
    <source>
        <dbReference type="ARBA" id="ARBA00024512"/>
    </source>
</evidence>
<organism evidence="32 33">
    <name type="scientific">Trichonephila clavipes</name>
    <name type="common">Golden silk orbweaver</name>
    <name type="synonym">Nephila clavipes</name>
    <dbReference type="NCBI Taxonomy" id="2585209"/>
    <lineage>
        <taxon>Eukaryota</taxon>
        <taxon>Metazoa</taxon>
        <taxon>Ecdysozoa</taxon>
        <taxon>Arthropoda</taxon>
        <taxon>Chelicerata</taxon>
        <taxon>Arachnida</taxon>
        <taxon>Araneae</taxon>
        <taxon>Araneomorphae</taxon>
        <taxon>Entelegynae</taxon>
        <taxon>Araneoidea</taxon>
        <taxon>Nephilidae</taxon>
        <taxon>Trichonephila</taxon>
    </lineage>
</organism>
<feature type="compositionally biased region" description="Basic and acidic residues" evidence="29">
    <location>
        <begin position="827"/>
        <end position="837"/>
    </location>
</feature>
<evidence type="ECO:0000313" key="32">
    <source>
        <dbReference type="EMBL" id="GFY16615.1"/>
    </source>
</evidence>
<gene>
    <name evidence="32" type="primary">agk</name>
    <name evidence="32" type="ORF">TNCV_2787411</name>
</gene>
<sequence>MSRIIKTAQILRRNWKKSTFFFGVFMYGVSNLAERYRTFQMMRAYCEEARKYGEIPLPNLQKPKHVTVILNPEANNSKSNVQFEKYAAPLLHLAGYRVSVFQTENQKQAENLMEIMANTDAVLIAGGDGTLQEAVTGLLRRPGVEEEFLPMGIVPLGKTNTVAEHLFGSKASSRPQLMAEAVMAVIRESTTKMDVLKVQFIDEDKPVYGMVTFEQGILGDVEPFVEKYWYLGFLKDKFTYLKDSFKDWKPIENEQLEYVAPCSGCSKCYVPPKKKIQVQSFRWWQMFMPRRTENVDSTNTMKINEDLATRVNEDCGKRIPLPSGYSNISVSTSAADSEKPVKAGTMYIKIFPENLSKKEFIFSGLSHRKSKLQDSSSLATVIEARQLIIQADKEVDFSDDNPTSIGESQSIDVPGVTSVAQNELSSPVSIGSVVAASPIENETISSLVLDSNDSVEVTSPIQEKAISTLLPENKDSIEVTDASQPVNQEESSSSLKSENTVNTEDEKNLSYIDKEKYKRASCIISLLPKQSFLRGRQLNFMVMAERRKNKKKKETDVKDVDEKPSKEEYEVARYLKQKLPEKKTTLLGHKVEYFIACKAVDLLVESPWAKENKKGILNFSNRNIAIDFMARLLDHKFFHRAKKIVVQKEVKKKKKESEEPVQEPSKESKKSKGKSERSEKIEKIEEKKEGTEVVEKKKEKKKIKLDMHLDQIFIDSNEPYVWIYDPIPLRTWITGTLMVIAAVLLCLFPLWPQTIRHYIYYLSVAAAFFLIFIIGLAVLRLVVFVLLWVLTLGKHHLWLLPNLTEDVGFFESFWPLYKYEYKGGSTSDKKSSSKKKDEEEEEETKDKSEDKGDESKEESGGEDKEPSDSEQKRSEDEISKTENGFEFVEAEDVSEEEEEEEDRKTK</sequence>
<keyword evidence="7 30" id="KW-0812">Transmembrane</keyword>
<evidence type="ECO:0000313" key="33">
    <source>
        <dbReference type="Proteomes" id="UP000887159"/>
    </source>
</evidence>
<comment type="catalytic activity">
    <reaction evidence="26">
        <text>an N-acylsphing-4-enine + ATP = an N-acylsphing-4-enine 1-phosphate + ADP + H(+)</text>
        <dbReference type="Rhea" id="RHEA:17929"/>
        <dbReference type="ChEBI" id="CHEBI:15378"/>
        <dbReference type="ChEBI" id="CHEBI:30616"/>
        <dbReference type="ChEBI" id="CHEBI:52639"/>
        <dbReference type="ChEBI" id="CHEBI:57674"/>
        <dbReference type="ChEBI" id="CHEBI:456216"/>
        <dbReference type="EC" id="2.7.1.138"/>
    </reaction>
    <physiologicalReaction direction="left-to-right" evidence="26">
        <dbReference type="Rhea" id="RHEA:17930"/>
    </physiologicalReaction>
</comment>
<dbReference type="InterPro" id="IPR045579">
    <property type="entry name" value="AGK_C"/>
</dbReference>
<keyword evidence="14 30" id="KW-0472">Membrane</keyword>
<feature type="compositionally biased region" description="Basic and acidic residues" evidence="29">
    <location>
        <begin position="664"/>
        <end position="682"/>
    </location>
</feature>
<dbReference type="InterPro" id="IPR001206">
    <property type="entry name" value="Diacylglycerol_kinase_cat_dom"/>
</dbReference>
<comment type="catalytic activity">
    <reaction evidence="28">
        <text>N-(hexanoyl)sphing-4-enine + ATP = N-hexanoylsphing-4-enine 1-phosphate + ADP + H(+)</text>
        <dbReference type="Rhea" id="RHEA:43312"/>
        <dbReference type="ChEBI" id="CHEBI:15378"/>
        <dbReference type="ChEBI" id="CHEBI:30616"/>
        <dbReference type="ChEBI" id="CHEBI:63867"/>
        <dbReference type="ChEBI" id="CHEBI:82959"/>
        <dbReference type="ChEBI" id="CHEBI:456216"/>
    </reaction>
    <physiologicalReaction direction="left-to-right" evidence="28">
        <dbReference type="Rhea" id="RHEA:43313"/>
    </physiologicalReaction>
</comment>
<evidence type="ECO:0000256" key="28">
    <source>
        <dbReference type="ARBA" id="ARBA00048876"/>
    </source>
</evidence>
<evidence type="ECO:0000256" key="26">
    <source>
        <dbReference type="ARBA" id="ARBA00048034"/>
    </source>
</evidence>
<keyword evidence="6" id="KW-0813">Transport</keyword>
<evidence type="ECO:0000256" key="12">
    <source>
        <dbReference type="ARBA" id="ARBA00023010"/>
    </source>
</evidence>
<evidence type="ECO:0000256" key="15">
    <source>
        <dbReference type="ARBA" id="ARBA00024483"/>
    </source>
</evidence>
<evidence type="ECO:0000256" key="5">
    <source>
        <dbReference type="ARBA" id="ARBA00021257"/>
    </source>
</evidence>
<keyword evidence="9" id="KW-0256">Endoplasmic reticulum</keyword>
<evidence type="ECO:0000256" key="21">
    <source>
        <dbReference type="ARBA" id="ARBA00026096"/>
    </source>
</evidence>
<evidence type="ECO:0000256" key="2">
    <source>
        <dbReference type="ARBA" id="ARBA00004569"/>
    </source>
</evidence>
<feature type="region of interest" description="Disordered" evidence="29">
    <location>
        <begin position="472"/>
        <end position="503"/>
    </location>
</feature>
<evidence type="ECO:0000256" key="19">
    <source>
        <dbReference type="ARBA" id="ARBA00024636"/>
    </source>
</evidence>
<keyword evidence="32" id="KW-0808">Transferase</keyword>
<dbReference type="InterPro" id="IPR004728">
    <property type="entry name" value="Sec62"/>
</dbReference>
<evidence type="ECO:0000256" key="3">
    <source>
        <dbReference type="ARBA" id="ARBA00004637"/>
    </source>
</evidence>
<evidence type="ECO:0000256" key="11">
    <source>
        <dbReference type="ARBA" id="ARBA00022989"/>
    </source>
</evidence>
<feature type="compositionally biased region" description="Acidic residues" evidence="29">
    <location>
        <begin position="888"/>
        <end position="906"/>
    </location>
</feature>
<dbReference type="EMBL" id="BMAU01021340">
    <property type="protein sequence ID" value="GFY16615.1"/>
    <property type="molecule type" value="Genomic_DNA"/>
</dbReference>
<protein>
    <recommendedName>
        <fullName evidence="23">Acylglycerol kinase, mitochondrial</fullName>
        <ecNumber evidence="21">2.7.1.138</ecNumber>
        <ecNumber evidence="22">2.7.1.94</ecNumber>
    </recommendedName>
    <alternativeName>
        <fullName evidence="24">Multiple substrate lipid kinase</fullName>
    </alternativeName>
    <alternativeName>
        <fullName evidence="5">Translocation protein SEC62</fullName>
    </alternativeName>
</protein>
<dbReference type="AlphaFoldDB" id="A0A8X6SRZ4"/>
<comment type="similarity">
    <text evidence="4">Belongs to the SEC62 family.</text>
</comment>
<name>A0A8X6SRZ4_TRICX</name>
<keyword evidence="11 30" id="KW-1133">Transmembrane helix</keyword>
<dbReference type="SMART" id="SM00046">
    <property type="entry name" value="DAGKc"/>
    <property type="match status" value="1"/>
</dbReference>
<keyword evidence="8" id="KW-0999">Mitochondrion inner membrane</keyword>
<comment type="catalytic activity">
    <reaction evidence="27">
        <text>a monoacylglycerol + ATP = a monoacyl-sn-glycero-3-phosphate + ADP + H(+)</text>
        <dbReference type="Rhea" id="RHEA:19293"/>
        <dbReference type="ChEBI" id="CHEBI:15378"/>
        <dbReference type="ChEBI" id="CHEBI:17408"/>
        <dbReference type="ChEBI" id="CHEBI:30616"/>
        <dbReference type="ChEBI" id="CHEBI:77589"/>
        <dbReference type="ChEBI" id="CHEBI:456216"/>
        <dbReference type="EC" id="2.7.1.94"/>
    </reaction>
    <physiologicalReaction direction="left-to-right" evidence="27">
        <dbReference type="Rhea" id="RHEA:19294"/>
    </physiologicalReaction>
</comment>
<comment type="catalytic activity">
    <reaction evidence="15">
        <text>1-(5Z,8Z,11Z,14Z-eicosatetraenoyl)-sn-glycerol + ATP = 1-(5Z,8Z,11Z,14Z-eicosatetraenoyl)-sn-glycero-3-phosphate + ADP + H(+)</text>
        <dbReference type="Rhea" id="RHEA:43328"/>
        <dbReference type="ChEBI" id="CHEBI:15378"/>
        <dbReference type="ChEBI" id="CHEBI:30616"/>
        <dbReference type="ChEBI" id="CHEBI:34071"/>
        <dbReference type="ChEBI" id="CHEBI:74938"/>
        <dbReference type="ChEBI" id="CHEBI:456216"/>
    </reaction>
    <physiologicalReaction direction="left-to-right" evidence="15">
        <dbReference type="Rhea" id="RHEA:43329"/>
    </physiologicalReaction>
</comment>
<dbReference type="GO" id="GO:0005758">
    <property type="term" value="C:mitochondrial intermembrane space"/>
    <property type="evidence" value="ECO:0007669"/>
    <property type="project" value="UniProtKB-SubCell"/>
</dbReference>
<evidence type="ECO:0000256" key="30">
    <source>
        <dbReference type="SAM" id="Phobius"/>
    </source>
</evidence>
<proteinExistence type="inferred from homology"/>
<feature type="region of interest" description="Disordered" evidence="29">
    <location>
        <begin position="653"/>
        <end position="682"/>
    </location>
</feature>
<dbReference type="GO" id="GO:0001729">
    <property type="term" value="F:ceramide kinase activity"/>
    <property type="evidence" value="ECO:0007669"/>
    <property type="project" value="UniProtKB-EC"/>
</dbReference>
<comment type="catalytic activity">
    <reaction evidence="16">
        <text>1-(9Z-octadecenoyl)-sn-glycerol + ATP = 1-(9Z-octadecenoyl)-sn-glycero-3-phosphate + ADP + H(+)</text>
        <dbReference type="Rhea" id="RHEA:41079"/>
        <dbReference type="ChEBI" id="CHEBI:15378"/>
        <dbReference type="ChEBI" id="CHEBI:30616"/>
        <dbReference type="ChEBI" id="CHEBI:74544"/>
        <dbReference type="ChEBI" id="CHEBI:75757"/>
        <dbReference type="ChEBI" id="CHEBI:456216"/>
    </reaction>
    <physiologicalReaction direction="left-to-right" evidence="16">
        <dbReference type="Rhea" id="RHEA:41080"/>
    </physiologicalReaction>
</comment>
<evidence type="ECO:0000256" key="16">
    <source>
        <dbReference type="ARBA" id="ARBA00024505"/>
    </source>
</evidence>
<comment type="caution">
    <text evidence="32">The sequence shown here is derived from an EMBL/GenBank/DDBJ whole genome shotgun (WGS) entry which is preliminary data.</text>
</comment>
<evidence type="ECO:0000256" key="9">
    <source>
        <dbReference type="ARBA" id="ARBA00022824"/>
    </source>
</evidence>
<evidence type="ECO:0000256" key="13">
    <source>
        <dbReference type="ARBA" id="ARBA00023128"/>
    </source>
</evidence>
<feature type="domain" description="DAGKc" evidence="31">
    <location>
        <begin position="61"/>
        <end position="202"/>
    </location>
</feature>
<dbReference type="InterPro" id="IPR016064">
    <property type="entry name" value="NAD/diacylglycerol_kinase_sf"/>
</dbReference>
<evidence type="ECO:0000256" key="23">
    <source>
        <dbReference type="ARBA" id="ARBA00026142"/>
    </source>
</evidence>
<dbReference type="Pfam" id="PF03839">
    <property type="entry name" value="Sec62"/>
    <property type="match status" value="1"/>
</dbReference>
<feature type="compositionally biased region" description="Polar residues" evidence="29">
    <location>
        <begin position="481"/>
        <end position="502"/>
    </location>
</feature>
<feature type="region of interest" description="Disordered" evidence="29">
    <location>
        <begin position="823"/>
        <end position="906"/>
    </location>
</feature>
<evidence type="ECO:0000256" key="29">
    <source>
        <dbReference type="SAM" id="MobiDB-lite"/>
    </source>
</evidence>
<comment type="catalytic activity">
    <reaction evidence="18">
        <text>2-(5Z,8Z,11Z,14Z-eicosatetraenoyl)-glycerol + ATP = 2-(5Z,8Z,11Z,14Z-eicosatetraenoyl)-sn-glycero-3-phosphate + ADP + H(+)</text>
        <dbReference type="Rhea" id="RHEA:43316"/>
        <dbReference type="ChEBI" id="CHEBI:15378"/>
        <dbReference type="ChEBI" id="CHEBI:30616"/>
        <dbReference type="ChEBI" id="CHEBI:52392"/>
        <dbReference type="ChEBI" id="CHEBI:78209"/>
        <dbReference type="ChEBI" id="CHEBI:456216"/>
    </reaction>
    <physiologicalReaction direction="left-to-right" evidence="18">
        <dbReference type="Rhea" id="RHEA:43317"/>
    </physiologicalReaction>
</comment>
<evidence type="ECO:0000256" key="7">
    <source>
        <dbReference type="ARBA" id="ARBA00022692"/>
    </source>
</evidence>
<evidence type="ECO:0000256" key="20">
    <source>
        <dbReference type="ARBA" id="ARBA00025749"/>
    </source>
</evidence>
<evidence type="ECO:0000256" key="4">
    <source>
        <dbReference type="ARBA" id="ARBA00010604"/>
    </source>
</evidence>
<feature type="transmembrane region" description="Helical" evidence="30">
    <location>
        <begin position="732"/>
        <end position="751"/>
    </location>
</feature>
<comment type="similarity">
    <text evidence="20">Belongs to the AGK family.</text>
</comment>
<accession>A0A8X6SRZ4</accession>
<dbReference type="Proteomes" id="UP000887159">
    <property type="component" value="Unassembled WGS sequence"/>
</dbReference>
<evidence type="ECO:0000256" key="27">
    <source>
        <dbReference type="ARBA" id="ARBA00048663"/>
    </source>
</evidence>
<comment type="subcellular location">
    <subcellularLocation>
        <location evidence="1">Endoplasmic reticulum membrane</location>
        <topology evidence="1">Multi-pass membrane protein</topology>
    </subcellularLocation>
    <subcellularLocation>
        <location evidence="3">Mitochondrion inner membrane</location>
        <topology evidence="3">Peripheral membrane protein</topology>
    </subcellularLocation>
    <subcellularLocation>
        <location evidence="2">Mitochondrion intermembrane space</location>
    </subcellularLocation>
</comment>
<evidence type="ECO:0000256" key="22">
    <source>
        <dbReference type="ARBA" id="ARBA00026098"/>
    </source>
</evidence>
<evidence type="ECO:0000256" key="1">
    <source>
        <dbReference type="ARBA" id="ARBA00004477"/>
    </source>
</evidence>
<dbReference type="EC" id="2.7.1.94" evidence="22"/>
<keyword evidence="12" id="KW-0811">Translocation</keyword>
<evidence type="ECO:0000256" key="18">
    <source>
        <dbReference type="ARBA" id="ARBA00024556"/>
    </source>
</evidence>